<dbReference type="SUPFAM" id="SSF50630">
    <property type="entry name" value="Acid proteases"/>
    <property type="match status" value="1"/>
</dbReference>
<name>A0A164PA79_9CRUS</name>
<proteinExistence type="predicted"/>
<feature type="compositionally biased region" description="Basic and acidic residues" evidence="7">
    <location>
        <begin position="1336"/>
        <end position="1354"/>
    </location>
</feature>
<dbReference type="Gene3D" id="3.30.70.270">
    <property type="match status" value="1"/>
</dbReference>
<dbReference type="OrthoDB" id="6356350at2759"/>
<dbReference type="InterPro" id="IPR012337">
    <property type="entry name" value="RNaseH-like_sf"/>
</dbReference>
<organism evidence="9 10">
    <name type="scientific">Daphnia magna</name>
    <dbReference type="NCBI Taxonomy" id="35525"/>
    <lineage>
        <taxon>Eukaryota</taxon>
        <taxon>Metazoa</taxon>
        <taxon>Ecdysozoa</taxon>
        <taxon>Arthropoda</taxon>
        <taxon>Crustacea</taxon>
        <taxon>Branchiopoda</taxon>
        <taxon>Diplostraca</taxon>
        <taxon>Cladocera</taxon>
        <taxon>Anomopoda</taxon>
        <taxon>Daphniidae</taxon>
        <taxon>Daphnia</taxon>
    </lineage>
</organism>
<dbReference type="Pfam" id="PF08284">
    <property type="entry name" value="RVP_2"/>
    <property type="match status" value="1"/>
</dbReference>
<dbReference type="GO" id="GO:0003964">
    <property type="term" value="F:RNA-directed DNA polymerase activity"/>
    <property type="evidence" value="ECO:0007669"/>
    <property type="project" value="UniProtKB-EC"/>
</dbReference>
<feature type="compositionally biased region" description="Basic and acidic residues" evidence="7">
    <location>
        <begin position="1311"/>
        <end position="1326"/>
    </location>
</feature>
<dbReference type="EMBL" id="LRGB01002649">
    <property type="protein sequence ID" value="KZS06649.1"/>
    <property type="molecule type" value="Genomic_DNA"/>
</dbReference>
<feature type="region of interest" description="Disordered" evidence="7">
    <location>
        <begin position="66"/>
        <end position="88"/>
    </location>
</feature>
<dbReference type="InterPro" id="IPR043128">
    <property type="entry name" value="Rev_trsase/Diguanyl_cyclase"/>
</dbReference>
<sequence length="1484" mass="166919">MNTGQLRQSKRIKGIEASPVSYVGSLSKKHILSSTEGRMRMLSTGWNATKASQCTIDGVLRKNERTSGCTKTGRRGSGSFAREPSTDWEDTPAVAPAAGVAAAPAVTGLKTKFLREFQPQHYSRFQEAKLRQRKQGINEYGIEYFYDVIDLCRRVDPGMSEEAKVDYLFRGLKPTLVEKIWVASPTTTAGFLTVLKLHTESSELANRPDWAVSILGPEKNKSPGKPEGKDHLRDLVLELKAEIADMKRTESEDQKAGATWKGPQKNNTGGSSREEKRNEGTEERDTRTTVGMVSADEDDAEESTVLLIDSWRLITEDLICQGIRVRVVIDTGAVVSVASPSLQEKLQVQRTRLDGPSVLMVNGQKAPPLGAFELDIEHRGMKARGKVILLEMKGIELLLGNDFLSQFKRLQINYVEKGAELLLGELPVNAITERGHTSTRKLVTRTGRTLPPRTIVPVEIEPANLEEDTWMIEPSEQLARARGVTTGKILVSTERPLGHILMVNLTNRRTYLREGTVLGRVEAVDSSVVEIEEAEPEGRREQAAGESLMAVMEDREKSVPDTPQEICAFRVKPSELKSPKICTLRTSKNCELGFCKVAEHRINTGSAPPVHQPPYKSAWKERAIIQRQVGEMLEKGVIEPSNSPWASPVVLVKKKDGSWRFCVDYPRLNAISVKDVYPLPGIEETLSRMGNACIFSTMYLESGYWQVPMHEEAKAKTAFVTPDGLYQFLVMPRVIPQLAQTAKPLTDLFKKGGRFVWEQPQEDSFEFLKQALCSKLLYHGEGMSRLGVGSEEIPKLYLRNGDTGSDGSPRSVLVADQKGPSRPFGSLDPTTTRVPAKNCSSQWDPAGAAKELDEDLHCMLAALSVDSDSKIEQQRTQQGQWGQYREKDGLLFHVKIVNDGYLLRLCVPNSFRNEIMRSCHHDITAGHLDVTRTLAKIRARYYWEKMSEDVRQFVRECRECQSRKPVYQRPPGYMEINRAKRPFERIGMDILGPFPLSKGGNRHIVVAVDYVTKWAETRALPTADAVEVANFLVKAVLLRHGAPRQLTTDRERCFIAEVTQNVLRALETNHRTTTAYRPQANGLVERLNHTLADMLSMYVSSDHRDWDESLPFVTFAYNTSRHESTGRTPFYLVYGKEAVLPIDSAVNADPNPIPPPNRDPSEWMLKRLQQARIEIQSRAAEVQRKRKELYDEGRREAPTYPPGAQVLVYKPIRKVGKSEKVLHRWFGPYTVVRQTTPSNYELRLGRSTRTEIVHVERVKSFYDLTDPKPQSYDPTGTSTDLEDQPPGQNQAEDESQAGLKPSAIQSASTRDVSETGARPRENKRSNAETPTAPSIDRPEPQQETQTRRESERGIRRSARIRAQRKTFLLTFPLLMLLAVMTGPTPTRSKEIIAYQGVIFKSEGEVTFSDTEGVVVTDFKFDPVDRMIKTLFDLLDGKVGAMTYQYDGFEDKFKKALQHQVELRARSVRKEREQKEPSSTVEEKS</sequence>
<feature type="region of interest" description="Disordered" evidence="7">
    <location>
        <begin position="814"/>
        <end position="838"/>
    </location>
</feature>
<dbReference type="SUPFAM" id="SSF56672">
    <property type="entry name" value="DNA/RNA polymerases"/>
    <property type="match status" value="1"/>
</dbReference>
<dbReference type="Pfam" id="PF17921">
    <property type="entry name" value="Integrase_H2C2"/>
    <property type="match status" value="1"/>
</dbReference>
<feature type="region of interest" description="Disordered" evidence="7">
    <location>
        <begin position="247"/>
        <end position="288"/>
    </location>
</feature>
<evidence type="ECO:0000256" key="2">
    <source>
        <dbReference type="ARBA" id="ARBA00022679"/>
    </source>
</evidence>
<feature type="domain" description="Integrase catalytic" evidence="8">
    <location>
        <begin position="978"/>
        <end position="1137"/>
    </location>
</feature>
<keyword evidence="10" id="KW-1185">Reference proteome</keyword>
<dbReference type="FunFam" id="3.30.420.10:FF:000032">
    <property type="entry name" value="Retrovirus-related Pol polyprotein from transposon 297-like Protein"/>
    <property type="match status" value="1"/>
</dbReference>
<feature type="coiled-coil region" evidence="6">
    <location>
        <begin position="1165"/>
        <end position="1192"/>
    </location>
</feature>
<keyword evidence="4" id="KW-0540">Nuclease</keyword>
<evidence type="ECO:0000313" key="9">
    <source>
        <dbReference type="EMBL" id="KZS06649.1"/>
    </source>
</evidence>
<dbReference type="InterPro" id="IPR054465">
    <property type="entry name" value="Integrase_p58-like_C"/>
</dbReference>
<accession>A0A164PA79</accession>
<dbReference type="Gene3D" id="1.10.340.70">
    <property type="match status" value="1"/>
</dbReference>
<evidence type="ECO:0000256" key="1">
    <source>
        <dbReference type="ARBA" id="ARBA00012493"/>
    </source>
</evidence>
<evidence type="ECO:0000256" key="6">
    <source>
        <dbReference type="SAM" id="Coils"/>
    </source>
</evidence>
<dbReference type="Pfam" id="PF22938">
    <property type="entry name" value="Integrase_p58_C"/>
    <property type="match status" value="1"/>
</dbReference>
<evidence type="ECO:0000256" key="5">
    <source>
        <dbReference type="ARBA" id="ARBA00022759"/>
    </source>
</evidence>
<dbReference type="GO" id="GO:0003676">
    <property type="term" value="F:nucleic acid binding"/>
    <property type="evidence" value="ECO:0007669"/>
    <property type="project" value="InterPro"/>
</dbReference>
<dbReference type="Pfam" id="PF00078">
    <property type="entry name" value="RVT_1"/>
    <property type="match status" value="1"/>
</dbReference>
<dbReference type="Proteomes" id="UP000076858">
    <property type="component" value="Unassembled WGS sequence"/>
</dbReference>
<dbReference type="InterPro" id="IPR036397">
    <property type="entry name" value="RNaseH_sf"/>
</dbReference>
<keyword evidence="5" id="KW-0378">Hydrolase</keyword>
<protein>
    <recommendedName>
        <fullName evidence="1">RNA-directed DNA polymerase</fullName>
        <ecNumber evidence="1">2.7.7.49</ecNumber>
    </recommendedName>
</protein>
<dbReference type="PANTHER" id="PTHR37984:SF5">
    <property type="entry name" value="PROTEIN NYNRIN-LIKE"/>
    <property type="match status" value="1"/>
</dbReference>
<comment type="caution">
    <text evidence="9">The sequence shown here is derived from an EMBL/GenBank/DDBJ whole genome shotgun (WGS) entry which is preliminary data.</text>
</comment>
<feature type="compositionally biased region" description="Polar residues" evidence="7">
    <location>
        <begin position="828"/>
        <end position="838"/>
    </location>
</feature>
<dbReference type="InterPro" id="IPR001584">
    <property type="entry name" value="Integrase_cat-core"/>
</dbReference>
<dbReference type="Gene3D" id="2.40.70.10">
    <property type="entry name" value="Acid Proteases"/>
    <property type="match status" value="1"/>
</dbReference>
<evidence type="ECO:0000313" key="10">
    <source>
        <dbReference type="Proteomes" id="UP000076858"/>
    </source>
</evidence>
<feature type="compositionally biased region" description="Basic and acidic residues" evidence="7">
    <location>
        <begin position="272"/>
        <end position="287"/>
    </location>
</feature>
<keyword evidence="3" id="KW-0548">Nucleotidyltransferase</keyword>
<dbReference type="InterPro" id="IPR041588">
    <property type="entry name" value="Integrase_H2C2"/>
</dbReference>
<dbReference type="InterPro" id="IPR050951">
    <property type="entry name" value="Retrovirus_Pol_polyprotein"/>
</dbReference>
<dbReference type="InterPro" id="IPR000477">
    <property type="entry name" value="RT_dom"/>
</dbReference>
<dbReference type="CDD" id="cd01647">
    <property type="entry name" value="RT_LTR"/>
    <property type="match status" value="1"/>
</dbReference>
<evidence type="ECO:0000256" key="4">
    <source>
        <dbReference type="ARBA" id="ARBA00022722"/>
    </source>
</evidence>
<dbReference type="Gene3D" id="3.30.420.10">
    <property type="entry name" value="Ribonuclease H-like superfamily/Ribonuclease H"/>
    <property type="match status" value="1"/>
</dbReference>
<evidence type="ECO:0000256" key="7">
    <source>
        <dbReference type="SAM" id="MobiDB-lite"/>
    </source>
</evidence>
<reference evidence="9 10" key="1">
    <citation type="submission" date="2016-03" db="EMBL/GenBank/DDBJ databases">
        <title>EvidentialGene: Evidence-directed Construction of Genes on Genomes.</title>
        <authorList>
            <person name="Gilbert D.G."/>
            <person name="Choi J.-H."/>
            <person name="Mockaitis K."/>
            <person name="Colbourne J."/>
            <person name="Pfrender M."/>
        </authorList>
    </citation>
    <scope>NUCLEOTIDE SEQUENCE [LARGE SCALE GENOMIC DNA]</scope>
    <source>
        <strain evidence="9 10">Xinb3</strain>
        <tissue evidence="9">Complete organism</tissue>
    </source>
</reference>
<dbReference type="Pfam" id="PF00665">
    <property type="entry name" value="rve"/>
    <property type="match status" value="1"/>
</dbReference>
<evidence type="ECO:0000256" key="3">
    <source>
        <dbReference type="ARBA" id="ARBA00022695"/>
    </source>
</evidence>
<keyword evidence="2" id="KW-0808">Transferase</keyword>
<dbReference type="SUPFAM" id="SSF53098">
    <property type="entry name" value="Ribonuclease H-like"/>
    <property type="match status" value="1"/>
</dbReference>
<dbReference type="PROSITE" id="PS50994">
    <property type="entry name" value="INTEGRASE"/>
    <property type="match status" value="1"/>
</dbReference>
<keyword evidence="6" id="KW-0175">Coiled coil</keyword>
<dbReference type="PANTHER" id="PTHR37984">
    <property type="entry name" value="PROTEIN CBG26694"/>
    <property type="match status" value="1"/>
</dbReference>
<dbReference type="EC" id="2.7.7.49" evidence="1"/>
<dbReference type="InterPro" id="IPR021109">
    <property type="entry name" value="Peptidase_aspartic_dom_sf"/>
</dbReference>
<dbReference type="Gene3D" id="3.10.10.10">
    <property type="entry name" value="HIV Type 1 Reverse Transcriptase, subunit A, domain 1"/>
    <property type="match status" value="1"/>
</dbReference>
<keyword evidence="5" id="KW-0255">Endonuclease</keyword>
<evidence type="ECO:0000259" key="8">
    <source>
        <dbReference type="PROSITE" id="PS50994"/>
    </source>
</evidence>
<feature type="region of interest" description="Disordered" evidence="7">
    <location>
        <begin position="1264"/>
        <end position="1357"/>
    </location>
</feature>
<dbReference type="InterPro" id="IPR043502">
    <property type="entry name" value="DNA/RNA_pol_sf"/>
</dbReference>
<dbReference type="GO" id="GO:0015074">
    <property type="term" value="P:DNA integration"/>
    <property type="evidence" value="ECO:0007669"/>
    <property type="project" value="InterPro"/>
</dbReference>
<dbReference type="STRING" id="35525.A0A164PA79"/>
<dbReference type="FunFam" id="1.10.340.70:FF:000001">
    <property type="entry name" value="Retrovirus-related Pol polyprotein from transposon gypsy-like Protein"/>
    <property type="match status" value="1"/>
</dbReference>
<dbReference type="GO" id="GO:0042575">
    <property type="term" value="C:DNA polymerase complex"/>
    <property type="evidence" value="ECO:0007669"/>
    <property type="project" value="UniProtKB-ARBA"/>
</dbReference>
<gene>
    <name evidence="9" type="ORF">APZ42_029823</name>
</gene>
<dbReference type="CDD" id="cd00303">
    <property type="entry name" value="retropepsin_like"/>
    <property type="match status" value="1"/>
</dbReference>
<dbReference type="GO" id="GO:0004519">
    <property type="term" value="F:endonuclease activity"/>
    <property type="evidence" value="ECO:0007669"/>
    <property type="project" value="UniProtKB-KW"/>
</dbReference>